<evidence type="ECO:0000313" key="2">
    <source>
        <dbReference type="EMBL" id="MBB4053857.1"/>
    </source>
</evidence>
<comment type="caution">
    <text evidence="1">The sequence shown here is derived from an EMBL/GenBank/DDBJ whole genome shotgun (WGS) entry which is preliminary data.</text>
</comment>
<keyword evidence="3" id="KW-1185">Reference proteome</keyword>
<dbReference type="Proteomes" id="UP000547011">
    <property type="component" value="Unassembled WGS sequence"/>
</dbReference>
<dbReference type="EMBL" id="JACIEW010000012">
    <property type="protein sequence ID" value="MBB4053857.1"/>
    <property type="molecule type" value="Genomic_DNA"/>
</dbReference>
<gene>
    <name evidence="1" type="ORF">GGR20_003013</name>
    <name evidence="2" type="ORF">GGR20_003525</name>
</gene>
<sequence>LYYDLADPRFAGDYFLSKATQVKNVWIPYGA</sequence>
<dbReference type="AlphaFoldDB" id="A0A7W6IPG6"/>
<organism evidence="1 3">
    <name type="scientific">Devosia subaequoris</name>
    <dbReference type="NCBI Taxonomy" id="395930"/>
    <lineage>
        <taxon>Bacteria</taxon>
        <taxon>Pseudomonadati</taxon>
        <taxon>Pseudomonadota</taxon>
        <taxon>Alphaproteobacteria</taxon>
        <taxon>Hyphomicrobiales</taxon>
        <taxon>Devosiaceae</taxon>
        <taxon>Devosia</taxon>
    </lineage>
</organism>
<protein>
    <submittedName>
        <fullName evidence="1">Uncharacterized protein</fullName>
    </submittedName>
</protein>
<dbReference type="EMBL" id="JACIEW010000007">
    <property type="protein sequence ID" value="MBB4053356.1"/>
    <property type="molecule type" value="Genomic_DNA"/>
</dbReference>
<accession>A0A7W6IPG6</accession>
<evidence type="ECO:0000313" key="1">
    <source>
        <dbReference type="EMBL" id="MBB4053356.1"/>
    </source>
</evidence>
<proteinExistence type="predicted"/>
<evidence type="ECO:0000313" key="3">
    <source>
        <dbReference type="Proteomes" id="UP000547011"/>
    </source>
</evidence>
<reference evidence="1 3" key="1">
    <citation type="submission" date="2020-08" db="EMBL/GenBank/DDBJ databases">
        <title>Genomic Encyclopedia of Type Strains, Phase IV (KMG-IV): sequencing the most valuable type-strain genomes for metagenomic binning, comparative biology and taxonomic classification.</title>
        <authorList>
            <person name="Goeker M."/>
        </authorList>
    </citation>
    <scope>NUCLEOTIDE SEQUENCE [LARGE SCALE GENOMIC DNA]</scope>
    <source>
        <strain evidence="1 3">DSM 23447</strain>
    </source>
</reference>
<name>A0A7W6IPG6_9HYPH</name>
<feature type="non-terminal residue" evidence="1">
    <location>
        <position position="1"/>
    </location>
</feature>